<dbReference type="Proteomes" id="UP001356427">
    <property type="component" value="Unassembled WGS sequence"/>
</dbReference>
<evidence type="ECO:0000313" key="2">
    <source>
        <dbReference type="Proteomes" id="UP001356427"/>
    </source>
</evidence>
<comment type="caution">
    <text evidence="1">The sequence shown here is derived from an EMBL/GenBank/DDBJ whole genome shotgun (WGS) entry which is preliminary data.</text>
</comment>
<accession>A0AAN8Q3R4</accession>
<dbReference type="AlphaFoldDB" id="A0AAN8Q3R4"/>
<reference evidence="1 2" key="1">
    <citation type="submission" date="2021-04" db="EMBL/GenBank/DDBJ databases">
        <authorList>
            <person name="De Guttry C."/>
            <person name="Zahm M."/>
            <person name="Klopp C."/>
            <person name="Cabau C."/>
            <person name="Louis A."/>
            <person name="Berthelot C."/>
            <person name="Parey E."/>
            <person name="Roest Crollius H."/>
            <person name="Montfort J."/>
            <person name="Robinson-Rechavi M."/>
            <person name="Bucao C."/>
            <person name="Bouchez O."/>
            <person name="Gislard M."/>
            <person name="Lluch J."/>
            <person name="Milhes M."/>
            <person name="Lampietro C."/>
            <person name="Lopez Roques C."/>
            <person name="Donnadieu C."/>
            <person name="Braasch I."/>
            <person name="Desvignes T."/>
            <person name="Postlethwait J."/>
            <person name="Bobe J."/>
            <person name="Wedekind C."/>
            <person name="Guiguen Y."/>
        </authorList>
    </citation>
    <scope>NUCLEOTIDE SEQUENCE [LARGE SCALE GENOMIC DNA]</scope>
    <source>
        <strain evidence="1">Cs_M1</strain>
        <tissue evidence="1">Blood</tissue>
    </source>
</reference>
<keyword evidence="2" id="KW-1185">Reference proteome</keyword>
<name>A0AAN8Q3R4_9TELE</name>
<sequence length="74" mass="8648">MSIMKCSLSFPLTYIHTYTHTHTHTRNILLPSTALCNLMSIFFCSQFVWKWRSPPPRERSVLESPSSFCVKLLE</sequence>
<gene>
    <name evidence="1" type="ORF">J4Q44_G00390170</name>
</gene>
<protein>
    <submittedName>
        <fullName evidence="1">Uncharacterized protein</fullName>
    </submittedName>
</protein>
<proteinExistence type="predicted"/>
<dbReference type="EMBL" id="JAGTTL010000818">
    <property type="protein sequence ID" value="KAK6285156.1"/>
    <property type="molecule type" value="Genomic_DNA"/>
</dbReference>
<organism evidence="1 2">
    <name type="scientific">Coregonus suidteri</name>
    <dbReference type="NCBI Taxonomy" id="861788"/>
    <lineage>
        <taxon>Eukaryota</taxon>
        <taxon>Metazoa</taxon>
        <taxon>Chordata</taxon>
        <taxon>Craniata</taxon>
        <taxon>Vertebrata</taxon>
        <taxon>Euteleostomi</taxon>
        <taxon>Actinopterygii</taxon>
        <taxon>Neopterygii</taxon>
        <taxon>Teleostei</taxon>
        <taxon>Protacanthopterygii</taxon>
        <taxon>Salmoniformes</taxon>
        <taxon>Salmonidae</taxon>
        <taxon>Coregoninae</taxon>
        <taxon>Coregonus</taxon>
    </lineage>
</organism>
<evidence type="ECO:0000313" key="1">
    <source>
        <dbReference type="EMBL" id="KAK6285156.1"/>
    </source>
</evidence>